<dbReference type="EMBL" id="LAZR01009936">
    <property type="protein sequence ID" value="KKM69762.1"/>
    <property type="molecule type" value="Genomic_DNA"/>
</dbReference>
<accession>A0A0F9MKQ3</accession>
<sequence length="107" mass="11948">MGEQCSDLVPLQGTVTTIQCSRDGTVESDGRWYCWQHDPKAVKARRKTSIDRSNAFWDAKCAARQAAKDAIWNEAIEAAAVELDSIPKWEAQLAADKVRKLKRVTGK</sequence>
<proteinExistence type="predicted"/>
<dbReference type="AlphaFoldDB" id="A0A0F9MKQ3"/>
<comment type="caution">
    <text evidence="1">The sequence shown here is derived from an EMBL/GenBank/DDBJ whole genome shotgun (WGS) entry which is preliminary data.</text>
</comment>
<organism evidence="1">
    <name type="scientific">marine sediment metagenome</name>
    <dbReference type="NCBI Taxonomy" id="412755"/>
    <lineage>
        <taxon>unclassified sequences</taxon>
        <taxon>metagenomes</taxon>
        <taxon>ecological metagenomes</taxon>
    </lineage>
</organism>
<evidence type="ECO:0000313" key="1">
    <source>
        <dbReference type="EMBL" id="KKM69762.1"/>
    </source>
</evidence>
<reference evidence="1" key="1">
    <citation type="journal article" date="2015" name="Nature">
        <title>Complex archaea that bridge the gap between prokaryotes and eukaryotes.</title>
        <authorList>
            <person name="Spang A."/>
            <person name="Saw J.H."/>
            <person name="Jorgensen S.L."/>
            <person name="Zaremba-Niedzwiedzka K."/>
            <person name="Martijn J."/>
            <person name="Lind A.E."/>
            <person name="van Eijk R."/>
            <person name="Schleper C."/>
            <person name="Guy L."/>
            <person name="Ettema T.J."/>
        </authorList>
    </citation>
    <scope>NUCLEOTIDE SEQUENCE</scope>
</reference>
<protein>
    <submittedName>
        <fullName evidence="1">Uncharacterized protein</fullName>
    </submittedName>
</protein>
<gene>
    <name evidence="1" type="ORF">LCGC14_1447580</name>
</gene>
<name>A0A0F9MKQ3_9ZZZZ</name>